<feature type="compositionally biased region" description="Polar residues" evidence="1">
    <location>
        <begin position="66"/>
        <end position="86"/>
    </location>
</feature>
<feature type="signal peptide" evidence="2">
    <location>
        <begin position="1"/>
        <end position="23"/>
    </location>
</feature>
<feature type="compositionally biased region" description="Basic and acidic residues" evidence="1">
    <location>
        <begin position="87"/>
        <end position="96"/>
    </location>
</feature>
<dbReference type="GO" id="GO:0031146">
    <property type="term" value="P:SCF-dependent proteasomal ubiquitin-dependent protein catabolic process"/>
    <property type="evidence" value="ECO:0007669"/>
    <property type="project" value="TreeGrafter"/>
</dbReference>
<evidence type="ECO:0000313" key="4">
    <source>
        <dbReference type="Proteomes" id="UP000283509"/>
    </source>
</evidence>
<feature type="compositionally biased region" description="Polar residues" evidence="1">
    <location>
        <begin position="45"/>
        <end position="57"/>
    </location>
</feature>
<comment type="caution">
    <text evidence="3">The sequence shown here is derived from an EMBL/GenBank/DDBJ whole genome shotgun (WGS) entry which is preliminary data.</text>
</comment>
<evidence type="ECO:0000256" key="1">
    <source>
        <dbReference type="SAM" id="MobiDB-lite"/>
    </source>
</evidence>
<dbReference type="GO" id="GO:0019005">
    <property type="term" value="C:SCF ubiquitin ligase complex"/>
    <property type="evidence" value="ECO:0007669"/>
    <property type="project" value="TreeGrafter"/>
</dbReference>
<feature type="compositionally biased region" description="Basic and acidic residues" evidence="1">
    <location>
        <begin position="31"/>
        <end position="44"/>
    </location>
</feature>
<dbReference type="OrthoDB" id="16120at2759"/>
<feature type="chain" id="PRO_5018535703" description="F-box/LRR-repeat protein 2" evidence="2">
    <location>
        <begin position="24"/>
        <end position="659"/>
    </location>
</feature>
<dbReference type="AlphaFoldDB" id="A0A3R7NYR5"/>
<reference evidence="3 4" key="1">
    <citation type="submission" date="2018-04" db="EMBL/GenBank/DDBJ databases">
        <authorList>
            <person name="Zhang X."/>
            <person name="Yuan J."/>
            <person name="Li F."/>
            <person name="Xiang J."/>
        </authorList>
    </citation>
    <scope>NUCLEOTIDE SEQUENCE [LARGE SCALE GENOMIC DNA]</scope>
    <source>
        <tissue evidence="3">Muscle</tissue>
    </source>
</reference>
<proteinExistence type="predicted"/>
<name>A0A3R7NYR5_PENVA</name>
<dbReference type="PANTHER" id="PTHR13318:SF95">
    <property type="entry name" value="F-BOX PROTEIN YLR352W"/>
    <property type="match status" value="1"/>
</dbReference>
<dbReference type="InterPro" id="IPR032675">
    <property type="entry name" value="LRR_dom_sf"/>
</dbReference>
<dbReference type="SUPFAM" id="SSF52047">
    <property type="entry name" value="RNI-like"/>
    <property type="match status" value="1"/>
</dbReference>
<organism evidence="3 4">
    <name type="scientific">Penaeus vannamei</name>
    <name type="common">Whiteleg shrimp</name>
    <name type="synonym">Litopenaeus vannamei</name>
    <dbReference type="NCBI Taxonomy" id="6689"/>
    <lineage>
        <taxon>Eukaryota</taxon>
        <taxon>Metazoa</taxon>
        <taxon>Ecdysozoa</taxon>
        <taxon>Arthropoda</taxon>
        <taxon>Crustacea</taxon>
        <taxon>Multicrustacea</taxon>
        <taxon>Malacostraca</taxon>
        <taxon>Eumalacostraca</taxon>
        <taxon>Eucarida</taxon>
        <taxon>Decapoda</taxon>
        <taxon>Dendrobranchiata</taxon>
        <taxon>Penaeoidea</taxon>
        <taxon>Penaeidae</taxon>
        <taxon>Penaeus</taxon>
    </lineage>
</organism>
<dbReference type="PANTHER" id="PTHR13318">
    <property type="entry name" value="PARTNER OF PAIRED, ISOFORM B-RELATED"/>
    <property type="match status" value="1"/>
</dbReference>
<evidence type="ECO:0008006" key="5">
    <source>
        <dbReference type="Google" id="ProtNLM"/>
    </source>
</evidence>
<protein>
    <recommendedName>
        <fullName evidence="5">F-box/LRR-repeat protein 2</fullName>
    </recommendedName>
</protein>
<evidence type="ECO:0000313" key="3">
    <source>
        <dbReference type="EMBL" id="ROT70566.1"/>
    </source>
</evidence>
<gene>
    <name evidence="3" type="ORF">C7M84_011173</name>
</gene>
<feature type="region of interest" description="Disordered" evidence="1">
    <location>
        <begin position="31"/>
        <end position="152"/>
    </location>
</feature>
<evidence type="ECO:0000256" key="2">
    <source>
        <dbReference type="SAM" id="SignalP"/>
    </source>
</evidence>
<keyword evidence="2" id="KW-0732">Signal</keyword>
<accession>A0A3R7NYR5</accession>
<dbReference type="EMBL" id="QCYY01002412">
    <property type="protein sequence ID" value="ROT70566.1"/>
    <property type="molecule type" value="Genomic_DNA"/>
</dbReference>
<dbReference type="Gene3D" id="3.80.10.10">
    <property type="entry name" value="Ribonuclease Inhibitor"/>
    <property type="match status" value="2"/>
</dbReference>
<keyword evidence="4" id="KW-1185">Reference proteome</keyword>
<dbReference type="Proteomes" id="UP000283509">
    <property type="component" value="Unassembled WGS sequence"/>
</dbReference>
<sequence length="659" mass="75341">MPCRKSVLSLGNLCVLSITQLLVDIIHLSSEDGQDKAKSNDQQEKSTGVTDQSSKASQKQDEATGAAQQNDTSTSATEEEQVQLQNTKEEKPHAEGTAEEPGQPDMCNHDDSISQVQETEEKKDEKIEKGNTDSDNRREKENDRQSAASRKDMQEKLETLRQELGVQLTSHSHVMLHELLFSNIITRLDLMYMRQKKIRKAVQDILPHFLNSSLRELDFGRTKMFSEQDMCKILFDNLHKAVNLRKLMIGRSCYWRSKIFENLCTKLTHLPQLTELGIQYICTPEMISGLSESCPLLCELNLKGSEKITDQQCEEIAKCSSLKMLDISGTRITGKGCWKIVDSIKNLSWLHHCAFNCNSDSLLFESRADLFDRIKEQLIHGDATTLVRPDLSMRDERFNLKNFWLFNPQTEDLLTSVLFPHLEHIRLDFVFQDMTEEPDVSMLTTQPKLKKLQANLYDRCSVDLVRRMVEACGSQLTVLHLHLADDWFFVAEAHNVVASCCPNLVNLTFSGDYKARYSLEDSDERLDMGIPAPAHQHLEHLNLTGVISNRRLRFVLSHTPALRTLHLDGELEWLHDATFTSILETNPLPDLEEVWFNVSTTVTLGTVRLLLMQENSLRCIGRLCHMGAATMEEYQELLSLVRKHNLDTKLIWVTDERIK</sequence>
<feature type="compositionally biased region" description="Basic and acidic residues" evidence="1">
    <location>
        <begin position="119"/>
        <end position="152"/>
    </location>
</feature>
<reference evidence="3 4" key="2">
    <citation type="submission" date="2019-01" db="EMBL/GenBank/DDBJ databases">
        <title>The decoding of complex shrimp genome reveals the adaptation for benthos swimmer, frequently molting mechanism and breeding impact on genome.</title>
        <authorList>
            <person name="Sun Y."/>
            <person name="Gao Y."/>
            <person name="Yu Y."/>
        </authorList>
    </citation>
    <scope>NUCLEOTIDE SEQUENCE [LARGE SCALE GENOMIC DNA]</scope>
    <source>
        <tissue evidence="3">Muscle</tissue>
    </source>
</reference>